<keyword evidence="10" id="KW-1185">Reference proteome</keyword>
<keyword evidence="3" id="KW-0032">Aminotransferase</keyword>
<evidence type="ECO:0000256" key="3">
    <source>
        <dbReference type="ARBA" id="ARBA00022576"/>
    </source>
</evidence>
<dbReference type="InterPro" id="IPR004839">
    <property type="entry name" value="Aminotransferase_I/II_large"/>
</dbReference>
<comment type="similarity">
    <text evidence="2">Belongs to the class-I pyridoxal-phosphate-dependent aminotransferase family.</text>
</comment>
<dbReference type="InterPro" id="IPR004838">
    <property type="entry name" value="NHTrfase_class1_PyrdxlP-BS"/>
</dbReference>
<dbReference type="EMBL" id="CAMXCT010002338">
    <property type="protein sequence ID" value="CAI3997499.1"/>
    <property type="molecule type" value="Genomic_DNA"/>
</dbReference>
<reference evidence="9" key="2">
    <citation type="submission" date="2024-04" db="EMBL/GenBank/DDBJ databases">
        <authorList>
            <person name="Chen Y."/>
            <person name="Shah S."/>
            <person name="Dougan E. K."/>
            <person name="Thang M."/>
            <person name="Chan C."/>
        </authorList>
    </citation>
    <scope>NUCLEOTIDE SEQUENCE [LARGE SCALE GENOMIC DNA]</scope>
</reference>
<protein>
    <recommendedName>
        <fullName evidence="7">Aminotransferase class I/classII large domain-containing protein</fullName>
    </recommendedName>
</protein>
<dbReference type="GO" id="GO:0030170">
    <property type="term" value="F:pyridoxal phosphate binding"/>
    <property type="evidence" value="ECO:0007669"/>
    <property type="project" value="InterPro"/>
</dbReference>
<name>A0A9P1CSG8_9DINO</name>
<dbReference type="Proteomes" id="UP001152797">
    <property type="component" value="Unassembled WGS sequence"/>
</dbReference>
<dbReference type="EMBL" id="CAMXCT020002338">
    <property type="protein sequence ID" value="CAL1150874.1"/>
    <property type="molecule type" value="Genomic_DNA"/>
</dbReference>
<evidence type="ECO:0000256" key="6">
    <source>
        <dbReference type="SAM" id="MobiDB-lite"/>
    </source>
</evidence>
<evidence type="ECO:0000313" key="8">
    <source>
        <dbReference type="EMBL" id="CAI3997499.1"/>
    </source>
</evidence>
<evidence type="ECO:0000256" key="1">
    <source>
        <dbReference type="ARBA" id="ARBA00001933"/>
    </source>
</evidence>
<accession>A0A9P1CSG8</accession>
<evidence type="ECO:0000256" key="5">
    <source>
        <dbReference type="ARBA" id="ARBA00022898"/>
    </source>
</evidence>
<feature type="domain" description="Aminotransferase class I/classII large" evidence="7">
    <location>
        <begin position="228"/>
        <end position="528"/>
    </location>
</feature>
<dbReference type="CDD" id="cd00609">
    <property type="entry name" value="AAT_like"/>
    <property type="match status" value="1"/>
</dbReference>
<dbReference type="AlphaFoldDB" id="A0A9P1CSG8"/>
<dbReference type="GO" id="GO:0008483">
    <property type="term" value="F:transaminase activity"/>
    <property type="evidence" value="ECO:0007669"/>
    <property type="project" value="UniProtKB-KW"/>
</dbReference>
<dbReference type="PANTHER" id="PTHR46383">
    <property type="entry name" value="ASPARTATE AMINOTRANSFERASE"/>
    <property type="match status" value="1"/>
</dbReference>
<reference evidence="8" key="1">
    <citation type="submission" date="2022-10" db="EMBL/GenBank/DDBJ databases">
        <authorList>
            <person name="Chen Y."/>
            <person name="Dougan E. K."/>
            <person name="Chan C."/>
            <person name="Rhodes N."/>
            <person name="Thang M."/>
        </authorList>
    </citation>
    <scope>NUCLEOTIDE SEQUENCE</scope>
</reference>
<evidence type="ECO:0000313" key="10">
    <source>
        <dbReference type="Proteomes" id="UP001152797"/>
    </source>
</evidence>
<feature type="region of interest" description="Disordered" evidence="6">
    <location>
        <begin position="21"/>
        <end position="46"/>
    </location>
</feature>
<comment type="cofactor">
    <cofactor evidence="1">
        <name>pyridoxal 5'-phosphate</name>
        <dbReference type="ChEBI" id="CHEBI:597326"/>
    </cofactor>
</comment>
<dbReference type="PROSITE" id="PS00105">
    <property type="entry name" value="AA_TRANSFER_CLASS_1"/>
    <property type="match status" value="1"/>
</dbReference>
<evidence type="ECO:0000259" key="7">
    <source>
        <dbReference type="Pfam" id="PF00155"/>
    </source>
</evidence>
<comment type="caution">
    <text evidence="8">The sequence shown here is derived from an EMBL/GenBank/DDBJ whole genome shotgun (WGS) entry which is preliminary data.</text>
</comment>
<evidence type="ECO:0000256" key="4">
    <source>
        <dbReference type="ARBA" id="ARBA00022679"/>
    </source>
</evidence>
<keyword evidence="5" id="KW-0663">Pyridoxal phosphate</keyword>
<dbReference type="GO" id="GO:0006520">
    <property type="term" value="P:amino acid metabolic process"/>
    <property type="evidence" value="ECO:0007669"/>
    <property type="project" value="InterPro"/>
</dbReference>
<dbReference type="InterPro" id="IPR050596">
    <property type="entry name" value="AspAT/PAT-like"/>
</dbReference>
<proteinExistence type="inferred from homology"/>
<dbReference type="InterPro" id="IPR015421">
    <property type="entry name" value="PyrdxlP-dep_Trfase_major"/>
</dbReference>
<dbReference type="OrthoDB" id="7042322at2759"/>
<evidence type="ECO:0000313" key="9">
    <source>
        <dbReference type="EMBL" id="CAL1150874.1"/>
    </source>
</evidence>
<gene>
    <name evidence="8" type="ORF">C1SCF055_LOCUS23875</name>
</gene>
<organism evidence="8">
    <name type="scientific">Cladocopium goreaui</name>
    <dbReference type="NCBI Taxonomy" id="2562237"/>
    <lineage>
        <taxon>Eukaryota</taxon>
        <taxon>Sar</taxon>
        <taxon>Alveolata</taxon>
        <taxon>Dinophyceae</taxon>
        <taxon>Suessiales</taxon>
        <taxon>Symbiodiniaceae</taxon>
        <taxon>Cladocopium</taxon>
    </lineage>
</organism>
<sequence>MHGACRTLQDLYRRRVLHQPLRDDLPGRGSGRWPPGSMAPEAQRPQQESFLAYAKPTTAGSGPGTAEGMTFVFDVLGVAGLLKGDWQDLAKKYFFQLQIMAQRCIQGQVVRVPKGSQGIGESFELGKCTFLWVHKRRKRIVSFEAFGVASPEPVLSASMAETINFSFAKGWLSSSSVPVAAVWAGRIQKSHAPRAHKQEELRPSKRIRLTDEPCIVAMQRMLRGKEGIMSLAQGIVHWAPPAAALEAARKAAEEPDTNSYGADDGLPKFREALKEKLKKENGLEGVEVMVTAGANQAYTNLVCTLLDEKDSAVLFRPFYFNHRMALQMTGGHANVVLAPSTKDYLPDVEWLEKRPCRPSNGERIRMVTIVNPGNPTGVILPKDLLERFSAACQRHQVWMVVDNTYEHFTYEEEGHAPHCCVSGDHVVNVFSFSKAFGMMGWRIGTWAFPPSLGPELMKVQDTIAICPAVASQKVAMAALESGRQWVKDHVTGLKENRRLVVAAVEETLGKGAVAGGSGAIYLMVKLPAGFENVSWLKDVWCPACLFGQSRPKVLFEI</sequence>
<dbReference type="PANTHER" id="PTHR46383:SF5">
    <property type="entry name" value="AMINOTRANSFERASE CLASS I_CLASSII DOMAIN-CONTAINING PROTEIN"/>
    <property type="match status" value="1"/>
</dbReference>
<dbReference type="Gene3D" id="3.40.640.10">
    <property type="entry name" value="Type I PLP-dependent aspartate aminotransferase-like (Major domain)"/>
    <property type="match status" value="1"/>
</dbReference>
<dbReference type="Pfam" id="PF00155">
    <property type="entry name" value="Aminotran_1_2"/>
    <property type="match status" value="1"/>
</dbReference>
<evidence type="ECO:0000256" key="2">
    <source>
        <dbReference type="ARBA" id="ARBA00007441"/>
    </source>
</evidence>
<dbReference type="EMBL" id="CAMXCT030002338">
    <property type="protein sequence ID" value="CAL4784811.1"/>
    <property type="molecule type" value="Genomic_DNA"/>
</dbReference>
<keyword evidence="4" id="KW-0808">Transferase</keyword>
<dbReference type="SUPFAM" id="SSF53383">
    <property type="entry name" value="PLP-dependent transferases"/>
    <property type="match status" value="1"/>
</dbReference>
<dbReference type="InterPro" id="IPR015424">
    <property type="entry name" value="PyrdxlP-dep_Trfase"/>
</dbReference>